<dbReference type="AlphaFoldDB" id="A0A2I0KRB3"/>
<feature type="compositionally biased region" description="Polar residues" evidence="1">
    <location>
        <begin position="110"/>
        <end position="123"/>
    </location>
</feature>
<organism evidence="2 3">
    <name type="scientific">Punica granatum</name>
    <name type="common">Pomegranate</name>
    <dbReference type="NCBI Taxonomy" id="22663"/>
    <lineage>
        <taxon>Eukaryota</taxon>
        <taxon>Viridiplantae</taxon>
        <taxon>Streptophyta</taxon>
        <taxon>Embryophyta</taxon>
        <taxon>Tracheophyta</taxon>
        <taxon>Spermatophyta</taxon>
        <taxon>Magnoliopsida</taxon>
        <taxon>eudicotyledons</taxon>
        <taxon>Gunneridae</taxon>
        <taxon>Pentapetalae</taxon>
        <taxon>rosids</taxon>
        <taxon>malvids</taxon>
        <taxon>Myrtales</taxon>
        <taxon>Lythraceae</taxon>
        <taxon>Punica</taxon>
    </lineage>
</organism>
<accession>A0A2I0KRB3</accession>
<dbReference type="PANTHER" id="PTHR32108">
    <property type="entry name" value="DNA-DIRECTED RNA POLYMERASE SUBUNIT ALPHA"/>
    <property type="match status" value="1"/>
</dbReference>
<gene>
    <name evidence="2" type="ORF">CRG98_008731</name>
</gene>
<dbReference type="Proteomes" id="UP000233551">
    <property type="component" value="Unassembled WGS sequence"/>
</dbReference>
<reference evidence="2 3" key="1">
    <citation type="submission" date="2017-11" db="EMBL/GenBank/DDBJ databases">
        <title>De-novo sequencing of pomegranate (Punica granatum L.) genome.</title>
        <authorList>
            <person name="Akparov Z."/>
            <person name="Amiraslanov A."/>
            <person name="Hajiyeva S."/>
            <person name="Abbasov M."/>
            <person name="Kaur K."/>
            <person name="Hamwieh A."/>
            <person name="Solovyev V."/>
            <person name="Salamov A."/>
            <person name="Braich B."/>
            <person name="Kosarev P."/>
            <person name="Mahmoud A."/>
            <person name="Hajiyev E."/>
            <person name="Babayeva S."/>
            <person name="Izzatullayeva V."/>
            <person name="Mammadov A."/>
            <person name="Mammadov A."/>
            <person name="Sharifova S."/>
            <person name="Ojaghi J."/>
            <person name="Eynullazada K."/>
            <person name="Bayramov B."/>
            <person name="Abdulazimova A."/>
            <person name="Shahmuradov I."/>
        </authorList>
    </citation>
    <scope>NUCLEOTIDE SEQUENCE [LARGE SCALE GENOMIC DNA]</scope>
    <source>
        <strain evidence="3">cv. AG2017</strain>
        <tissue evidence="2">Leaf</tissue>
    </source>
</reference>
<name>A0A2I0KRB3_PUNGR</name>
<proteinExistence type="predicted"/>
<evidence type="ECO:0000313" key="2">
    <source>
        <dbReference type="EMBL" id="PKI70840.1"/>
    </source>
</evidence>
<evidence type="ECO:0008006" key="4">
    <source>
        <dbReference type="Google" id="ProtNLM"/>
    </source>
</evidence>
<dbReference type="EMBL" id="PGOL01000426">
    <property type="protein sequence ID" value="PKI70840.1"/>
    <property type="molecule type" value="Genomic_DNA"/>
</dbReference>
<keyword evidence="3" id="KW-1185">Reference proteome</keyword>
<comment type="caution">
    <text evidence="2">The sequence shown here is derived from an EMBL/GenBank/DDBJ whole genome shotgun (WGS) entry which is preliminary data.</text>
</comment>
<sequence>MWLPPKIKDSLAGVALDWYMSLKAADIPTWADLSSKFINQYKYCAETPPTLLELSTMEIQLFHSTLTWAYYLHLLAHTSSFSSLIDAVKKLDMGIKLGKIKGPTEKEGQSSKNATTAPSLTSNKKGRDACVNAVSLGRQTPMPLALGAPPSAQRALTLHPRKVGQARPHLQYPPLPVPQSQVYRQLLAAKEIRPMAPHPQFNPANQDQNLRCEYHMGASGHTTDDYYTLRGKLQEMIEKNQLSFNEVKPPNVQANPVPDHGSSSDAVINLIGICPMGKDKAEEEKLISP</sequence>
<evidence type="ECO:0000256" key="1">
    <source>
        <dbReference type="SAM" id="MobiDB-lite"/>
    </source>
</evidence>
<feature type="region of interest" description="Disordered" evidence="1">
    <location>
        <begin position="100"/>
        <end position="125"/>
    </location>
</feature>
<protein>
    <recommendedName>
        <fullName evidence="4">Retrotransposon gag domain-containing protein</fullName>
    </recommendedName>
</protein>
<evidence type="ECO:0000313" key="3">
    <source>
        <dbReference type="Proteomes" id="UP000233551"/>
    </source>
</evidence>
<dbReference type="PANTHER" id="PTHR32108:SF9">
    <property type="entry name" value="REVERSE TRANSCRIPTASE RNASE H-LIKE DOMAIN-CONTAINING PROTEIN"/>
    <property type="match status" value="1"/>
</dbReference>